<dbReference type="KEGG" id="nsl:BOX37_07620"/>
<proteinExistence type="inferred from homology"/>
<accession>A0A1J0VP98</accession>
<dbReference type="RefSeq" id="WP_071927042.1">
    <property type="nucleotide sequence ID" value="NZ_CP018082.1"/>
</dbReference>
<evidence type="ECO:0000259" key="2">
    <source>
        <dbReference type="Pfam" id="PF08327"/>
    </source>
</evidence>
<dbReference type="InterPro" id="IPR013538">
    <property type="entry name" value="ASHA1/2-like_C"/>
</dbReference>
<name>A0A1J0VP98_9NOCA</name>
<dbReference type="CDD" id="cd07814">
    <property type="entry name" value="SRPBCC_CalC_Aha1-like"/>
    <property type="match status" value="1"/>
</dbReference>
<protein>
    <submittedName>
        <fullName evidence="3">ATPase</fullName>
    </submittedName>
</protein>
<dbReference type="InterPro" id="IPR023393">
    <property type="entry name" value="START-like_dom_sf"/>
</dbReference>
<dbReference type="Pfam" id="PF08327">
    <property type="entry name" value="AHSA1"/>
    <property type="match status" value="1"/>
</dbReference>
<reference evidence="3" key="1">
    <citation type="submission" date="2016-11" db="EMBL/GenBank/DDBJ databases">
        <authorList>
            <person name="Jaros S."/>
            <person name="Januszkiewicz K."/>
            <person name="Wedrychowicz H."/>
        </authorList>
    </citation>
    <scope>NUCLEOTIDE SEQUENCE [LARGE SCALE GENOMIC DNA]</scope>
    <source>
        <strain evidence="3">Y48</strain>
    </source>
</reference>
<comment type="similarity">
    <text evidence="1">Belongs to the AHA1 family.</text>
</comment>
<dbReference type="AlphaFoldDB" id="A0A1J0VP98"/>
<dbReference type="EMBL" id="CP018082">
    <property type="protein sequence ID" value="APE33860.1"/>
    <property type="molecule type" value="Genomic_DNA"/>
</dbReference>
<evidence type="ECO:0000256" key="1">
    <source>
        <dbReference type="ARBA" id="ARBA00006817"/>
    </source>
</evidence>
<evidence type="ECO:0000313" key="3">
    <source>
        <dbReference type="EMBL" id="APE33860.1"/>
    </source>
</evidence>
<gene>
    <name evidence="3" type="ORF">BOX37_07620</name>
</gene>
<feature type="domain" description="Activator of Hsp90 ATPase homologue 1/2-like C-terminal" evidence="2">
    <location>
        <begin position="21"/>
        <end position="144"/>
    </location>
</feature>
<dbReference type="SUPFAM" id="SSF55961">
    <property type="entry name" value="Bet v1-like"/>
    <property type="match status" value="1"/>
</dbReference>
<evidence type="ECO:0000313" key="4">
    <source>
        <dbReference type="Proteomes" id="UP000183810"/>
    </source>
</evidence>
<keyword evidence="4" id="KW-1185">Reference proteome</keyword>
<dbReference type="OrthoDB" id="9803476at2"/>
<sequence>MGSENELDPAQVELGRFYPQPPEAVWHALTDPTVIDQWLLPSIGFDAQVGTSFLFTIPSNPPAEVACEVLTVTPGRAMSWSWMDMRGPQPARWIVSWTLQPQGHGTRLLLTTTGFDITDKRQRMQRNNLERGWRQLLTKLGGVLDDL</sequence>
<dbReference type="Gene3D" id="3.30.530.20">
    <property type="match status" value="1"/>
</dbReference>
<organism evidence="3 4">
    <name type="scientific">Nocardia mangyaensis</name>
    <dbReference type="NCBI Taxonomy" id="2213200"/>
    <lineage>
        <taxon>Bacteria</taxon>
        <taxon>Bacillati</taxon>
        <taxon>Actinomycetota</taxon>
        <taxon>Actinomycetes</taxon>
        <taxon>Mycobacteriales</taxon>
        <taxon>Nocardiaceae</taxon>
        <taxon>Nocardia</taxon>
    </lineage>
</organism>
<dbReference type="Proteomes" id="UP000183810">
    <property type="component" value="Chromosome"/>
</dbReference>